<name>A0ABN7WLC5_GIGMA</name>
<sequence length="159" mass="18283">QVNTLQTLRYLVNRGIDDHIGNIEPKLFKELIFEPRLRHLLSGWCIDNSNFSIHVSQEFAQDNDNLTDISSFSHFNCSEIKLKSKWSKQEIENAGFISDDLKANGLLASIMNSNSNFQDVRFCIGEVVETTLSNDRQPLEFLNKFDDLLGCPIYRLQRA</sequence>
<accession>A0ABN7WLC5</accession>
<keyword evidence="2" id="KW-1185">Reference proteome</keyword>
<protein>
    <submittedName>
        <fullName evidence="1">43546_t:CDS:1</fullName>
    </submittedName>
</protein>
<dbReference type="EMBL" id="CAJVQB010049993">
    <property type="protein sequence ID" value="CAG8834711.1"/>
    <property type="molecule type" value="Genomic_DNA"/>
</dbReference>
<comment type="caution">
    <text evidence="1">The sequence shown here is derived from an EMBL/GenBank/DDBJ whole genome shotgun (WGS) entry which is preliminary data.</text>
</comment>
<proteinExistence type="predicted"/>
<reference evidence="1 2" key="1">
    <citation type="submission" date="2021-06" db="EMBL/GenBank/DDBJ databases">
        <authorList>
            <person name="Kallberg Y."/>
            <person name="Tangrot J."/>
            <person name="Rosling A."/>
        </authorList>
    </citation>
    <scope>NUCLEOTIDE SEQUENCE [LARGE SCALE GENOMIC DNA]</scope>
    <source>
        <strain evidence="1 2">120-4 pot B 10/14</strain>
    </source>
</reference>
<feature type="non-terminal residue" evidence="1">
    <location>
        <position position="1"/>
    </location>
</feature>
<dbReference type="Proteomes" id="UP000789901">
    <property type="component" value="Unassembled WGS sequence"/>
</dbReference>
<organism evidence="1 2">
    <name type="scientific">Gigaspora margarita</name>
    <dbReference type="NCBI Taxonomy" id="4874"/>
    <lineage>
        <taxon>Eukaryota</taxon>
        <taxon>Fungi</taxon>
        <taxon>Fungi incertae sedis</taxon>
        <taxon>Mucoromycota</taxon>
        <taxon>Glomeromycotina</taxon>
        <taxon>Glomeromycetes</taxon>
        <taxon>Diversisporales</taxon>
        <taxon>Gigasporaceae</taxon>
        <taxon>Gigaspora</taxon>
    </lineage>
</organism>
<evidence type="ECO:0000313" key="2">
    <source>
        <dbReference type="Proteomes" id="UP000789901"/>
    </source>
</evidence>
<evidence type="ECO:0000313" key="1">
    <source>
        <dbReference type="EMBL" id="CAG8834711.1"/>
    </source>
</evidence>
<feature type="non-terminal residue" evidence="1">
    <location>
        <position position="159"/>
    </location>
</feature>
<gene>
    <name evidence="1" type="ORF">GMARGA_LOCUS32202</name>
</gene>